<protein>
    <submittedName>
        <fullName evidence="1">Uncharacterized protein</fullName>
    </submittedName>
</protein>
<organism evidence="1 2">
    <name type="scientific">Pyricularia oryzae</name>
    <name type="common">Rice blast fungus</name>
    <name type="synonym">Magnaporthe oryzae</name>
    <dbReference type="NCBI Taxonomy" id="318829"/>
    <lineage>
        <taxon>Eukaryota</taxon>
        <taxon>Fungi</taxon>
        <taxon>Dikarya</taxon>
        <taxon>Ascomycota</taxon>
        <taxon>Pezizomycotina</taxon>
        <taxon>Sordariomycetes</taxon>
        <taxon>Sordariomycetidae</taxon>
        <taxon>Magnaporthales</taxon>
        <taxon>Pyriculariaceae</taxon>
        <taxon>Pyricularia</taxon>
    </lineage>
</organism>
<dbReference type="Proteomes" id="UP000294847">
    <property type="component" value="Chromosome 6"/>
</dbReference>
<reference evidence="1 2" key="1">
    <citation type="journal article" date="2019" name="Mol. Biol. Evol.">
        <title>Blast fungal genomes show frequent chromosomal changes, gene gains and losses, and effector gene turnover.</title>
        <authorList>
            <person name="Gomez Luciano L.B."/>
            <person name="Jason Tsai I."/>
            <person name="Chuma I."/>
            <person name="Tosa Y."/>
            <person name="Chen Y.H."/>
            <person name="Li J.Y."/>
            <person name="Li M.Y."/>
            <person name="Jade Lu M.Y."/>
            <person name="Nakayashiki H."/>
            <person name="Li W.H."/>
        </authorList>
    </citation>
    <scope>NUCLEOTIDE SEQUENCE [LARGE SCALE GENOMIC DNA]</scope>
    <source>
        <strain evidence="1">MZ5-1-6</strain>
    </source>
</reference>
<name>A0A4P7NPH5_PYROR</name>
<dbReference type="EMBL" id="CP034209">
    <property type="protein sequence ID" value="QBZ64283.1"/>
    <property type="molecule type" value="Genomic_DNA"/>
</dbReference>
<evidence type="ECO:0000313" key="1">
    <source>
        <dbReference type="EMBL" id="QBZ64283.1"/>
    </source>
</evidence>
<gene>
    <name evidence="1" type="ORF">PoMZ_05978</name>
</gene>
<sequence>MTRIDFLVMKAVLKAMRTADKDLDVGKEGCLTTANTARYVEITRAGRLALEECSRHSKETMAEGDDQAAHLLNQRDPRVALLGLQSSRILKGFIDNNEEDVWQNLETVGGSRFVGQ</sequence>
<proteinExistence type="predicted"/>
<dbReference type="AlphaFoldDB" id="A0A4P7NPH5"/>
<evidence type="ECO:0000313" key="2">
    <source>
        <dbReference type="Proteomes" id="UP000294847"/>
    </source>
</evidence>
<accession>A0A4P7NPH5</accession>